<evidence type="ECO:0000313" key="4">
    <source>
        <dbReference type="EMBL" id="TGJ66788.1"/>
    </source>
</evidence>
<dbReference type="SUPFAM" id="SSF57701">
    <property type="entry name" value="Zn2/Cys6 DNA-binding domain"/>
    <property type="match status" value="1"/>
</dbReference>
<gene>
    <name evidence="4" type="ORF">EYR41_008389</name>
</gene>
<evidence type="ECO:0000313" key="5">
    <source>
        <dbReference type="Proteomes" id="UP000297595"/>
    </source>
</evidence>
<protein>
    <recommendedName>
        <fullName evidence="3">Zn(2)-C6 fungal-type domain-containing protein</fullName>
    </recommendedName>
</protein>
<evidence type="ECO:0000256" key="1">
    <source>
        <dbReference type="ARBA" id="ARBA00023242"/>
    </source>
</evidence>
<accession>A0A8H2DXL5</accession>
<dbReference type="CDD" id="cd00067">
    <property type="entry name" value="GAL4"/>
    <property type="match status" value="1"/>
</dbReference>
<proteinExistence type="predicted"/>
<feature type="region of interest" description="Disordered" evidence="2">
    <location>
        <begin position="81"/>
        <end position="117"/>
    </location>
</feature>
<dbReference type="PROSITE" id="PS00463">
    <property type="entry name" value="ZN2_CY6_FUNGAL_1"/>
    <property type="match status" value="1"/>
</dbReference>
<feature type="compositionally biased region" description="Low complexity" evidence="2">
    <location>
        <begin position="85"/>
        <end position="96"/>
    </location>
</feature>
<dbReference type="AlphaFoldDB" id="A0A8H2DXL5"/>
<dbReference type="GO" id="GO:0000981">
    <property type="term" value="F:DNA-binding transcription factor activity, RNA polymerase II-specific"/>
    <property type="evidence" value="ECO:0007669"/>
    <property type="project" value="InterPro"/>
</dbReference>
<feature type="region of interest" description="Disordered" evidence="2">
    <location>
        <begin position="222"/>
        <end position="267"/>
    </location>
</feature>
<dbReference type="Proteomes" id="UP000297595">
    <property type="component" value="Unassembled WGS sequence"/>
</dbReference>
<feature type="domain" description="Zn(2)-C6 fungal-type" evidence="3">
    <location>
        <begin position="10"/>
        <end position="40"/>
    </location>
</feature>
<dbReference type="EMBL" id="SOZJ01000005">
    <property type="protein sequence ID" value="TGJ66788.1"/>
    <property type="molecule type" value="Genomic_DNA"/>
</dbReference>
<keyword evidence="1" id="KW-0539">Nucleus</keyword>
<dbReference type="InterPro" id="IPR036864">
    <property type="entry name" value="Zn2-C6_fun-type_DNA-bd_sf"/>
</dbReference>
<feature type="compositionally biased region" description="Polar residues" evidence="2">
    <location>
        <begin position="97"/>
        <end position="117"/>
    </location>
</feature>
<dbReference type="Gene3D" id="4.10.240.10">
    <property type="entry name" value="Zn(2)-C6 fungal-type DNA-binding domain"/>
    <property type="match status" value="1"/>
</dbReference>
<evidence type="ECO:0000256" key="2">
    <source>
        <dbReference type="SAM" id="MobiDB-lite"/>
    </source>
</evidence>
<reference evidence="4 5" key="1">
    <citation type="submission" date="2019-03" db="EMBL/GenBank/DDBJ databases">
        <title>Nematode-trapping fungi genome.</title>
        <authorList>
            <person name="Vidal-Diez De Ulzurrun G."/>
        </authorList>
    </citation>
    <scope>NUCLEOTIDE SEQUENCE [LARGE SCALE GENOMIC DNA]</scope>
    <source>
        <strain evidence="4 5">TWF154</strain>
    </source>
</reference>
<evidence type="ECO:0000259" key="3">
    <source>
        <dbReference type="PROSITE" id="PS00463"/>
    </source>
</evidence>
<dbReference type="InterPro" id="IPR001138">
    <property type="entry name" value="Zn2Cys6_DnaBD"/>
</dbReference>
<dbReference type="GO" id="GO:0008270">
    <property type="term" value="F:zinc ion binding"/>
    <property type="evidence" value="ECO:0007669"/>
    <property type="project" value="InterPro"/>
</dbReference>
<sequence>MFPLKKNRRACDRCHAQKLSCKRMAEDSSCIRCSRAQTECYITPGLKKTIQPSISRPSRRNASQTSQSLLPQSQISTFAIHPENSPSLSSGPLSMGIRTSSDYTEDCSPNRNNSQKTIENTIPANSALHHDIPYSGKAANNIYQSDDQIFPGLGCSNFDGILAIDLDIDQLNPVSPDHIPPSPVESLASIANDFDEEVSSLSPLWALSPSIPATFSGLQMLEGGGLSPYDQGTGSEPTKKGANLQSQTTEPRCSSDNGKARSPSSNDWIKTMTELNTKLYLRWDEMHFDEELTEGNPFAIDEIFLLSQNLIDLYNKNRPDISRSSSPLTGQVANDCDILRHFEPKKSEDFTLSESFSSCNKTPRGFPMLQDPASIFLLLSSRLKLLNIYQKLLLRLQSWKASSGTCAQVPSFNAGPFNMALQASPNLRAIFILQFMEHFLFRLRKEPASLESSNNRLPERTGPNPLADVADNALEEVRIKEIKILTTIRKMQRTIQVG</sequence>
<organism evidence="4 5">
    <name type="scientific">Orbilia oligospora</name>
    <name type="common">Nematode-trapping fungus</name>
    <name type="synonym">Arthrobotrys oligospora</name>
    <dbReference type="NCBI Taxonomy" id="2813651"/>
    <lineage>
        <taxon>Eukaryota</taxon>
        <taxon>Fungi</taxon>
        <taxon>Dikarya</taxon>
        <taxon>Ascomycota</taxon>
        <taxon>Pezizomycotina</taxon>
        <taxon>Orbiliomycetes</taxon>
        <taxon>Orbiliales</taxon>
        <taxon>Orbiliaceae</taxon>
        <taxon>Orbilia</taxon>
    </lineage>
</organism>
<feature type="compositionally biased region" description="Polar residues" evidence="2">
    <location>
        <begin position="243"/>
        <end position="267"/>
    </location>
</feature>
<comment type="caution">
    <text evidence="4">The sequence shown here is derived from an EMBL/GenBank/DDBJ whole genome shotgun (WGS) entry which is preliminary data.</text>
</comment>
<name>A0A8H2DXL5_ORBOL</name>